<evidence type="ECO:0000259" key="2">
    <source>
        <dbReference type="PROSITE" id="PS51746"/>
    </source>
</evidence>
<dbReference type="Gene3D" id="3.60.40.10">
    <property type="entry name" value="PPM-type phosphatase domain"/>
    <property type="match status" value="1"/>
</dbReference>
<keyword evidence="1" id="KW-0904">Protein phosphatase</keyword>
<dbReference type="Proteomes" id="UP000026915">
    <property type="component" value="Chromosome 2"/>
</dbReference>
<dbReference type="GO" id="GO:0046872">
    <property type="term" value="F:metal ion binding"/>
    <property type="evidence" value="ECO:0007669"/>
    <property type="project" value="UniProtKB-UniRule"/>
</dbReference>
<dbReference type="InParanoid" id="A0A061E0P7"/>
<evidence type="ECO:0000313" key="3">
    <source>
        <dbReference type="EMBL" id="EOX98167.1"/>
    </source>
</evidence>
<evidence type="ECO:0000313" key="4">
    <source>
        <dbReference type="Proteomes" id="UP000026915"/>
    </source>
</evidence>
<keyword evidence="1" id="KW-0460">Magnesium</keyword>
<keyword evidence="1" id="KW-0464">Manganese</keyword>
<dbReference type="AlphaFoldDB" id="A0A061E0P7"/>
<dbReference type="eggNOG" id="KOG1379">
    <property type="taxonomic scope" value="Eukaryota"/>
</dbReference>
<reference evidence="3 4" key="1">
    <citation type="journal article" date="2013" name="Genome Biol.">
        <title>The genome sequence of the most widely cultivated cacao type and its use to identify candidate genes regulating pod color.</title>
        <authorList>
            <person name="Motamayor J.C."/>
            <person name="Mockaitis K."/>
            <person name="Schmutz J."/>
            <person name="Haiminen N."/>
            <person name="Iii D.L."/>
            <person name="Cornejo O."/>
            <person name="Findley S.D."/>
            <person name="Zheng P."/>
            <person name="Utro F."/>
            <person name="Royaert S."/>
            <person name="Saski C."/>
            <person name="Jenkins J."/>
            <person name="Podicheti R."/>
            <person name="Zhao M."/>
            <person name="Scheffler B.E."/>
            <person name="Stack J.C."/>
            <person name="Feltus F.A."/>
            <person name="Mustiga G.M."/>
            <person name="Amores F."/>
            <person name="Phillips W."/>
            <person name="Marelli J.P."/>
            <person name="May G.D."/>
            <person name="Shapiro H."/>
            <person name="Ma J."/>
            <person name="Bustamante C.D."/>
            <person name="Schnell R.J."/>
            <person name="Main D."/>
            <person name="Gilbert D."/>
            <person name="Parida L."/>
            <person name="Kuhn D.N."/>
        </authorList>
    </citation>
    <scope>NUCLEOTIDE SEQUENCE [LARGE SCALE GENOMIC DNA]</scope>
    <source>
        <strain evidence="4">cv. Matina 1-6</strain>
    </source>
</reference>
<dbReference type="GO" id="GO:0004722">
    <property type="term" value="F:protein serine/threonine phosphatase activity"/>
    <property type="evidence" value="ECO:0000318"/>
    <property type="project" value="GO_Central"/>
</dbReference>
<dbReference type="Gramene" id="EOX98167">
    <property type="protein sequence ID" value="EOX98167"/>
    <property type="gene ID" value="TCM_006990"/>
</dbReference>
<dbReference type="SUPFAM" id="SSF81606">
    <property type="entry name" value="PP2C-like"/>
    <property type="match status" value="1"/>
</dbReference>
<keyword evidence="4" id="KW-1185">Reference proteome</keyword>
<comment type="catalytic activity">
    <reaction evidence="1">
        <text>O-phospho-L-threonyl-[protein] + H2O = L-threonyl-[protein] + phosphate</text>
        <dbReference type="Rhea" id="RHEA:47004"/>
        <dbReference type="Rhea" id="RHEA-COMP:11060"/>
        <dbReference type="Rhea" id="RHEA-COMP:11605"/>
        <dbReference type="ChEBI" id="CHEBI:15377"/>
        <dbReference type="ChEBI" id="CHEBI:30013"/>
        <dbReference type="ChEBI" id="CHEBI:43474"/>
        <dbReference type="ChEBI" id="CHEBI:61977"/>
        <dbReference type="EC" id="3.1.3.16"/>
    </reaction>
</comment>
<dbReference type="PANTHER" id="PTHR12320">
    <property type="entry name" value="PROTEIN PHOSPHATASE 2C"/>
    <property type="match status" value="1"/>
</dbReference>
<dbReference type="InterPro" id="IPR039123">
    <property type="entry name" value="PPTC7"/>
</dbReference>
<comment type="similarity">
    <text evidence="1">Belongs to the PP2C family.</text>
</comment>
<organism evidence="3 4">
    <name type="scientific">Theobroma cacao</name>
    <name type="common">Cacao</name>
    <name type="synonym">Cocoa</name>
    <dbReference type="NCBI Taxonomy" id="3641"/>
    <lineage>
        <taxon>Eukaryota</taxon>
        <taxon>Viridiplantae</taxon>
        <taxon>Streptophyta</taxon>
        <taxon>Embryophyta</taxon>
        <taxon>Tracheophyta</taxon>
        <taxon>Spermatophyta</taxon>
        <taxon>Magnoliopsida</taxon>
        <taxon>eudicotyledons</taxon>
        <taxon>Gunneridae</taxon>
        <taxon>Pentapetalae</taxon>
        <taxon>rosids</taxon>
        <taxon>malvids</taxon>
        <taxon>Malvales</taxon>
        <taxon>Malvaceae</taxon>
        <taxon>Byttnerioideae</taxon>
        <taxon>Theobroma</taxon>
    </lineage>
</organism>
<feature type="domain" description="PPM-type phosphatase" evidence="2">
    <location>
        <begin position="59"/>
        <end position="300"/>
    </location>
</feature>
<comment type="cofactor">
    <cofactor evidence="1">
        <name>Mn(2+)</name>
        <dbReference type="ChEBI" id="CHEBI:29035"/>
    </cofactor>
</comment>
<dbReference type="SMART" id="SM00331">
    <property type="entry name" value="PP2C_SIG"/>
    <property type="match status" value="1"/>
</dbReference>
<name>A0A061E0P7_THECC</name>
<dbReference type="InterPro" id="IPR036457">
    <property type="entry name" value="PPM-type-like_dom_sf"/>
</dbReference>
<proteinExistence type="inferred from homology"/>
<evidence type="ECO:0000256" key="1">
    <source>
        <dbReference type="RuleBase" id="RU366020"/>
    </source>
</evidence>
<dbReference type="EMBL" id="CM001880">
    <property type="protein sequence ID" value="EOX98167.1"/>
    <property type="molecule type" value="Genomic_DNA"/>
</dbReference>
<sequence>MSTQDKVDSCNNILSLDNERILKKGRFISKQICTETFEQNLDDKVQVFSSQGLKMKLGTCYVPKDNELKPLGEDACFICYEEQTLGVADGVGGWAATGVDAGEYARQLMANAIVAVHEEHMLKGSVDPGRVLHEAYFHTKVEGSSTACILTLKTDFLHAVNVGDSGFMVFRDAKLVYRSPIQQHDFNCPYQLGNSKTSDGPDMAMELFVRVKAGDIVVLGTDGLFDNMYPTEMEEILKRETNEQEGSICPKKIASLIAGYALYNSFDKFAFSPFATAAKKAGLNHMGGKVDDITVVVGIIQC</sequence>
<accession>A0A061E0P7</accession>
<protein>
    <recommendedName>
        <fullName evidence="1">Protein phosphatase</fullName>
        <ecNumber evidence="1">3.1.3.16</ecNumber>
    </recommendedName>
</protein>
<dbReference type="PROSITE" id="PS51746">
    <property type="entry name" value="PPM_2"/>
    <property type="match status" value="1"/>
</dbReference>
<dbReference type="InterPro" id="IPR001932">
    <property type="entry name" value="PPM-type_phosphatase-like_dom"/>
</dbReference>
<comment type="catalytic activity">
    <reaction evidence="1">
        <text>O-phospho-L-seryl-[protein] + H2O = L-seryl-[protein] + phosphate</text>
        <dbReference type="Rhea" id="RHEA:20629"/>
        <dbReference type="Rhea" id="RHEA-COMP:9863"/>
        <dbReference type="Rhea" id="RHEA-COMP:11604"/>
        <dbReference type="ChEBI" id="CHEBI:15377"/>
        <dbReference type="ChEBI" id="CHEBI:29999"/>
        <dbReference type="ChEBI" id="CHEBI:43474"/>
        <dbReference type="ChEBI" id="CHEBI:83421"/>
        <dbReference type="EC" id="3.1.3.16"/>
    </reaction>
</comment>
<keyword evidence="1" id="KW-0378">Hydrolase</keyword>
<dbReference type="SMART" id="SM00332">
    <property type="entry name" value="PP2Cc"/>
    <property type="match status" value="1"/>
</dbReference>
<comment type="cofactor">
    <cofactor evidence="1">
        <name>Mg(2+)</name>
        <dbReference type="ChEBI" id="CHEBI:18420"/>
    </cofactor>
</comment>
<dbReference type="EC" id="3.1.3.16" evidence="1"/>
<gene>
    <name evidence="3" type="ORF">TCM_006990</name>
</gene>
<dbReference type="OMA" id="GEYLKMI"/>
<keyword evidence="1" id="KW-0479">Metal-binding</keyword>
<dbReference type="PANTHER" id="PTHR12320:SF14">
    <property type="entry name" value="PROTEIN PHOSPHATASE"/>
    <property type="match status" value="1"/>
</dbReference>
<dbReference type="HOGENOM" id="CLU_029404_3_3_1"/>